<keyword evidence="2" id="KW-1185">Reference proteome</keyword>
<gene>
    <name evidence="1" type="ORF">DXX94_14080</name>
</gene>
<dbReference type="EMBL" id="QUOT01000001">
    <property type="protein sequence ID" value="REL31751.1"/>
    <property type="molecule type" value="Genomic_DNA"/>
</dbReference>
<accession>A0A3E0U431</accession>
<proteinExistence type="predicted"/>
<reference evidence="2" key="1">
    <citation type="submission" date="2018-08" db="EMBL/GenBank/DDBJ databases">
        <title>Thalassotalea euphylliae genome.</title>
        <authorList>
            <person name="Summers S."/>
            <person name="Rice S.A."/>
            <person name="Freckelton M.L."/>
            <person name="Nedved B.T."/>
            <person name="Hadfield M.G."/>
        </authorList>
    </citation>
    <scope>NUCLEOTIDE SEQUENCE [LARGE SCALE GENOMIC DNA]</scope>
    <source>
        <strain evidence="2">H3</strain>
    </source>
</reference>
<evidence type="ECO:0000313" key="1">
    <source>
        <dbReference type="EMBL" id="REL31751.1"/>
    </source>
</evidence>
<name>A0A3E0U431_9GAMM</name>
<organism evidence="1 2">
    <name type="scientific">Thalassotalea euphylliae</name>
    <dbReference type="NCBI Taxonomy" id="1655234"/>
    <lineage>
        <taxon>Bacteria</taxon>
        <taxon>Pseudomonadati</taxon>
        <taxon>Pseudomonadota</taxon>
        <taxon>Gammaproteobacteria</taxon>
        <taxon>Alteromonadales</taxon>
        <taxon>Colwelliaceae</taxon>
        <taxon>Thalassotalea</taxon>
    </lineage>
</organism>
<comment type="caution">
    <text evidence="1">The sequence shown here is derived from an EMBL/GenBank/DDBJ whole genome shotgun (WGS) entry which is preliminary data.</text>
</comment>
<dbReference type="RefSeq" id="WP_116016834.1">
    <property type="nucleotide sequence ID" value="NZ_QUOT01000001.1"/>
</dbReference>
<dbReference type="AlphaFoldDB" id="A0A3E0U431"/>
<protein>
    <submittedName>
        <fullName evidence="1">Uncharacterized protein</fullName>
    </submittedName>
</protein>
<sequence length="67" mass="7576">MNKKIDFKYPELGDVLESIESDMTSFGDAASKNSNSDDDKTYTFETHPFYSQLGELGDIEIPDSDIY</sequence>
<dbReference type="Proteomes" id="UP000256899">
    <property type="component" value="Unassembled WGS sequence"/>
</dbReference>
<evidence type="ECO:0000313" key="2">
    <source>
        <dbReference type="Proteomes" id="UP000256899"/>
    </source>
</evidence>